<dbReference type="InterPro" id="IPR007048">
    <property type="entry name" value="IraD/Gp25-like"/>
</dbReference>
<name>A0ABV2CUL9_9RHOO</name>
<keyword evidence="3" id="KW-1185">Reference proteome</keyword>
<feature type="domain" description="IraD/Gp25-like" evidence="1">
    <location>
        <begin position="14"/>
        <end position="103"/>
    </location>
</feature>
<evidence type="ECO:0000259" key="1">
    <source>
        <dbReference type="Pfam" id="PF04965"/>
    </source>
</evidence>
<proteinExistence type="predicted"/>
<dbReference type="EMBL" id="JBEWLZ010000013">
    <property type="protein sequence ID" value="MET1491593.1"/>
    <property type="molecule type" value="Genomic_DNA"/>
</dbReference>
<accession>A0ABV2CUL9</accession>
<dbReference type="RefSeq" id="WP_345929492.1">
    <property type="nucleotide sequence ID" value="NZ_JBDIVF010000010.1"/>
</dbReference>
<gene>
    <name evidence="2" type="ORF">ABVT11_17265</name>
</gene>
<evidence type="ECO:0000313" key="2">
    <source>
        <dbReference type="EMBL" id="MET1491593.1"/>
    </source>
</evidence>
<dbReference type="Proteomes" id="UP001548590">
    <property type="component" value="Unassembled WGS sequence"/>
</dbReference>
<protein>
    <submittedName>
        <fullName evidence="2">GPW/gp25 family protein</fullName>
    </submittedName>
</protein>
<comment type="caution">
    <text evidence="2">The sequence shown here is derived from an EMBL/GenBank/DDBJ whole genome shotgun (WGS) entry which is preliminary data.</text>
</comment>
<sequence length="119" mass="12790">MSGMNATTGRSLSGLDHIRQSIERILTTPVGACIERREFGSLLPDLIDAPLNDTTLMQAIAASAAAIARWEPRIRLTSLRVHQDPTTPARLTLDMEATVISTDTRVSLQLPISLGGLAV</sequence>
<organism evidence="2 3">
    <name type="scientific">Uliginosibacterium paludis</name>
    <dbReference type="NCBI Taxonomy" id="1615952"/>
    <lineage>
        <taxon>Bacteria</taxon>
        <taxon>Pseudomonadati</taxon>
        <taxon>Pseudomonadota</taxon>
        <taxon>Betaproteobacteria</taxon>
        <taxon>Rhodocyclales</taxon>
        <taxon>Zoogloeaceae</taxon>
        <taxon>Uliginosibacterium</taxon>
    </lineage>
</organism>
<reference evidence="2 3" key="1">
    <citation type="submission" date="2024-07" db="EMBL/GenBank/DDBJ databases">
        <title>Uliginosibacterium paludis KCTC:42655.</title>
        <authorList>
            <person name="Kim M.K."/>
        </authorList>
    </citation>
    <scope>NUCLEOTIDE SEQUENCE [LARGE SCALE GENOMIC DNA]</scope>
    <source>
        <strain evidence="2 3">KCTC 42655</strain>
    </source>
</reference>
<dbReference type="Pfam" id="PF04965">
    <property type="entry name" value="GPW_gp25"/>
    <property type="match status" value="1"/>
</dbReference>
<evidence type="ECO:0000313" key="3">
    <source>
        <dbReference type="Proteomes" id="UP001548590"/>
    </source>
</evidence>
<dbReference type="SUPFAM" id="SSF160719">
    <property type="entry name" value="gpW/gp25-like"/>
    <property type="match status" value="1"/>
</dbReference>
<dbReference type="Gene3D" id="3.10.450.40">
    <property type="match status" value="1"/>
</dbReference>